<sequence length="64" mass="7636">MDFLQYLLLLMKLQTSMEIYLCYKEEKMACSVYVEMIHTIHKCKGKWPFSMLIGVTLLFIVKIQ</sequence>
<accession>A0A1X7SU97</accession>
<dbReference type="AlphaFoldDB" id="A0A1X7SU97"/>
<protein>
    <submittedName>
        <fullName evidence="1">Uncharacterized protein</fullName>
    </submittedName>
</protein>
<proteinExistence type="predicted"/>
<evidence type="ECO:0000313" key="1">
    <source>
        <dbReference type="EnsemblMetazoa" id="Aqu2.1.05653_001"/>
    </source>
</evidence>
<reference evidence="1" key="1">
    <citation type="submission" date="2017-05" db="UniProtKB">
        <authorList>
            <consortium name="EnsemblMetazoa"/>
        </authorList>
    </citation>
    <scope>IDENTIFICATION</scope>
</reference>
<name>A0A1X7SU97_AMPQE</name>
<dbReference type="EnsemblMetazoa" id="Aqu2.1.05653_001">
    <property type="protein sequence ID" value="Aqu2.1.05653_001"/>
    <property type="gene ID" value="Aqu2.1.05653"/>
</dbReference>
<dbReference type="InParanoid" id="A0A1X7SU97"/>
<organism evidence="1">
    <name type="scientific">Amphimedon queenslandica</name>
    <name type="common">Sponge</name>
    <dbReference type="NCBI Taxonomy" id="400682"/>
    <lineage>
        <taxon>Eukaryota</taxon>
        <taxon>Metazoa</taxon>
        <taxon>Porifera</taxon>
        <taxon>Demospongiae</taxon>
        <taxon>Heteroscleromorpha</taxon>
        <taxon>Haplosclerida</taxon>
        <taxon>Niphatidae</taxon>
        <taxon>Amphimedon</taxon>
    </lineage>
</organism>